<sequence length="151" mass="16656">MAGRITLVDDVVRFDAPAPTVFDYLTDPRNRAQWQSSLRRVDDVAELGDRPGDVGTSWTDVTVVPGVAPRLEVTACEPPRLWREIGTWRSVDAVLTLEFDDRDGGTDVRAQAILTVPTIGVPVLLVNRWPAARAIRADLRRAARIVADSAR</sequence>
<keyword evidence="2" id="KW-1185">Reference proteome</keyword>
<evidence type="ECO:0000313" key="2">
    <source>
        <dbReference type="Proteomes" id="UP000035021"/>
    </source>
</evidence>
<dbReference type="Pfam" id="PF10604">
    <property type="entry name" value="Polyketide_cyc2"/>
    <property type="match status" value="1"/>
</dbReference>
<name>A0ABQ0IHT6_9ACTN</name>
<accession>A0ABQ0IHT6</accession>
<dbReference type="EMBL" id="BAOQ01000009">
    <property type="protein sequence ID" value="GAC83156.1"/>
    <property type="molecule type" value="Genomic_DNA"/>
</dbReference>
<dbReference type="SUPFAM" id="SSF55961">
    <property type="entry name" value="Bet v1-like"/>
    <property type="match status" value="1"/>
</dbReference>
<dbReference type="Proteomes" id="UP000035021">
    <property type="component" value="Unassembled WGS sequence"/>
</dbReference>
<organism evidence="1 2">
    <name type="scientific">Gordonia paraffinivorans NBRC 108238</name>
    <dbReference type="NCBI Taxonomy" id="1223543"/>
    <lineage>
        <taxon>Bacteria</taxon>
        <taxon>Bacillati</taxon>
        <taxon>Actinomycetota</taxon>
        <taxon>Actinomycetes</taxon>
        <taxon>Mycobacteriales</taxon>
        <taxon>Gordoniaceae</taxon>
        <taxon>Gordonia</taxon>
    </lineage>
</organism>
<dbReference type="Gene3D" id="3.30.530.20">
    <property type="match status" value="1"/>
</dbReference>
<proteinExistence type="predicted"/>
<dbReference type="InterPro" id="IPR019587">
    <property type="entry name" value="Polyketide_cyclase/dehydratase"/>
</dbReference>
<dbReference type="InterPro" id="IPR023393">
    <property type="entry name" value="START-like_dom_sf"/>
</dbReference>
<comment type="caution">
    <text evidence="1">The sequence shown here is derived from an EMBL/GenBank/DDBJ whole genome shotgun (WGS) entry which is preliminary data.</text>
</comment>
<evidence type="ECO:0000313" key="1">
    <source>
        <dbReference type="EMBL" id="GAC83156.1"/>
    </source>
</evidence>
<protein>
    <recommendedName>
        <fullName evidence="3">Polyketide cyclase/dehydrase</fullName>
    </recommendedName>
</protein>
<reference evidence="1 2" key="1">
    <citation type="submission" date="2013-02" db="EMBL/GenBank/DDBJ databases">
        <title>Whole genome shotgun sequence of Gordonia paraffinivorans NBRC 108238.</title>
        <authorList>
            <person name="Isaki-Nakamura S."/>
            <person name="Hosoyama A."/>
            <person name="Tsuchikane K."/>
            <person name="Ando Y."/>
            <person name="Baba S."/>
            <person name="Ohji S."/>
            <person name="Hamada M."/>
            <person name="Tamura T."/>
            <person name="Yamazoe A."/>
            <person name="Yamazaki S."/>
            <person name="Fujita N."/>
        </authorList>
    </citation>
    <scope>NUCLEOTIDE SEQUENCE [LARGE SCALE GENOMIC DNA]</scope>
    <source>
        <strain evidence="1 2">NBRC 108238</strain>
    </source>
</reference>
<gene>
    <name evidence="1" type="ORF">GP2_009_00190</name>
</gene>
<dbReference type="RefSeq" id="WP_006899393.1">
    <property type="nucleotide sequence ID" value="NZ_BAOQ01000009.1"/>
</dbReference>
<evidence type="ECO:0008006" key="3">
    <source>
        <dbReference type="Google" id="ProtNLM"/>
    </source>
</evidence>